<dbReference type="PANTHER" id="PTHR22726:SF1">
    <property type="entry name" value="METALLOENDOPEPTIDASE OMA1, MITOCHONDRIAL"/>
    <property type="match status" value="1"/>
</dbReference>
<evidence type="ECO:0000313" key="9">
    <source>
        <dbReference type="Proteomes" id="UP001595617"/>
    </source>
</evidence>
<dbReference type="InterPro" id="IPR051156">
    <property type="entry name" value="Mito/Outer_Membr_Metalloprot"/>
</dbReference>
<proteinExistence type="predicted"/>
<evidence type="ECO:0000256" key="3">
    <source>
        <dbReference type="ARBA" id="ARBA00022723"/>
    </source>
</evidence>
<dbReference type="Proteomes" id="UP001595617">
    <property type="component" value="Unassembled WGS sequence"/>
</dbReference>
<evidence type="ECO:0000256" key="1">
    <source>
        <dbReference type="ARBA" id="ARBA00001947"/>
    </source>
</evidence>
<dbReference type="PANTHER" id="PTHR22726">
    <property type="entry name" value="METALLOENDOPEPTIDASE OMA1"/>
    <property type="match status" value="1"/>
</dbReference>
<evidence type="ECO:0000256" key="2">
    <source>
        <dbReference type="ARBA" id="ARBA00022670"/>
    </source>
</evidence>
<keyword evidence="4" id="KW-0378">Hydrolase</keyword>
<protein>
    <submittedName>
        <fullName evidence="8">M48 family metallopeptidase</fullName>
    </submittedName>
</protein>
<sequence length="476" mass="52801">MKRPVADSSSKRLFVRWGLPLFLPLCTLLILLTTSASVGYAQANLPTLGQKDIRTEFEEAISGLRYLRFLNREGIVVQDPALSYYLEQSTTPLLPHFVGDPSLAQLSIMGINDRTFNAFAVPGGLVGVHLGLLENMTETADVQAIIAHELGHLALGHHARLATSARESTAWVIASLLLTPLAAQIDLDLAAGLFYGAQGFAIQQRLAFSRAMEEEADRAAVNAMRSSDLSLQGVINAYEAMARVQRSQSGTTQSSYQGTHPNVSARLADLRNRLQENPTVAAGSTLSIPLCWVQVDLAFTVRSQAERCLQYQNLHRQPRSEQGEHWQRLLTTYPANPYLFYRATQWLQAQERTQGEAVRTELKRQGRLMPDSGLVALSVLSGQLYESTTEHERWARTLMGLAPSNDLLSWSVLSDSYNRLDKRALAFRASAQSSWIKGEVGTAAEQLQRAIELSENSTERLAWTPQLRRWQALISS</sequence>
<keyword evidence="3" id="KW-0479">Metal-binding</keyword>
<comment type="caution">
    <text evidence="8">The sequence shown here is derived from an EMBL/GenBank/DDBJ whole genome shotgun (WGS) entry which is preliminary data.</text>
</comment>
<reference evidence="9" key="1">
    <citation type="journal article" date="2019" name="Int. J. Syst. Evol. Microbiol.">
        <title>The Global Catalogue of Microorganisms (GCM) 10K type strain sequencing project: providing services to taxonomists for standard genome sequencing and annotation.</title>
        <authorList>
            <consortium name="The Broad Institute Genomics Platform"/>
            <consortium name="The Broad Institute Genome Sequencing Center for Infectious Disease"/>
            <person name="Wu L."/>
            <person name="Ma J."/>
        </authorList>
    </citation>
    <scope>NUCLEOTIDE SEQUENCE [LARGE SCALE GENOMIC DNA]</scope>
    <source>
        <strain evidence="9">IBRC 10765</strain>
    </source>
</reference>
<dbReference type="EMBL" id="JBHRYR010000002">
    <property type="protein sequence ID" value="MFC3852517.1"/>
    <property type="molecule type" value="Genomic_DNA"/>
</dbReference>
<name>A0ABV7ZZE7_9GAMM</name>
<evidence type="ECO:0000313" key="8">
    <source>
        <dbReference type="EMBL" id="MFC3852517.1"/>
    </source>
</evidence>
<dbReference type="Gene3D" id="3.30.2010.10">
    <property type="entry name" value="Metalloproteases ('zincins'), catalytic domain"/>
    <property type="match status" value="1"/>
</dbReference>
<evidence type="ECO:0000256" key="4">
    <source>
        <dbReference type="ARBA" id="ARBA00022801"/>
    </source>
</evidence>
<dbReference type="Pfam" id="PF01435">
    <property type="entry name" value="Peptidase_M48"/>
    <property type="match status" value="1"/>
</dbReference>
<evidence type="ECO:0000256" key="5">
    <source>
        <dbReference type="ARBA" id="ARBA00022833"/>
    </source>
</evidence>
<organism evidence="8 9">
    <name type="scientific">Saccharospirillum mangrovi</name>
    <dbReference type="NCBI Taxonomy" id="2161747"/>
    <lineage>
        <taxon>Bacteria</taxon>
        <taxon>Pseudomonadati</taxon>
        <taxon>Pseudomonadota</taxon>
        <taxon>Gammaproteobacteria</taxon>
        <taxon>Oceanospirillales</taxon>
        <taxon>Saccharospirillaceae</taxon>
        <taxon>Saccharospirillum</taxon>
    </lineage>
</organism>
<keyword evidence="9" id="KW-1185">Reference proteome</keyword>
<evidence type="ECO:0000256" key="6">
    <source>
        <dbReference type="ARBA" id="ARBA00023049"/>
    </source>
</evidence>
<keyword evidence="5" id="KW-0862">Zinc</keyword>
<comment type="cofactor">
    <cofactor evidence="1">
        <name>Zn(2+)</name>
        <dbReference type="ChEBI" id="CHEBI:29105"/>
    </cofactor>
</comment>
<dbReference type="InterPro" id="IPR001915">
    <property type="entry name" value="Peptidase_M48"/>
</dbReference>
<keyword evidence="2" id="KW-0645">Protease</keyword>
<evidence type="ECO:0000259" key="7">
    <source>
        <dbReference type="Pfam" id="PF01435"/>
    </source>
</evidence>
<gene>
    <name evidence="8" type="ORF">ACFOOG_06690</name>
</gene>
<keyword evidence="6" id="KW-0482">Metalloprotease</keyword>
<feature type="domain" description="Peptidase M48" evidence="7">
    <location>
        <begin position="107"/>
        <end position="273"/>
    </location>
</feature>
<accession>A0ABV7ZZE7</accession>
<dbReference type="CDD" id="cd07324">
    <property type="entry name" value="M48C_Oma1-like"/>
    <property type="match status" value="1"/>
</dbReference>
<dbReference type="RefSeq" id="WP_380694724.1">
    <property type="nucleotide sequence ID" value="NZ_JBHRYR010000002.1"/>
</dbReference>